<dbReference type="PANTHER" id="PTHR35205">
    <property type="entry name" value="NB-ARC AND TPR DOMAIN PROTEIN"/>
    <property type="match status" value="1"/>
</dbReference>
<dbReference type="PANTHER" id="PTHR35205:SF1">
    <property type="entry name" value="ZU5 DOMAIN-CONTAINING PROTEIN"/>
    <property type="match status" value="1"/>
</dbReference>
<name>A0ABR1WQW8_9PEZI</name>
<dbReference type="EMBL" id="JAQQWN010000005">
    <property type="protein sequence ID" value="KAK8084484.1"/>
    <property type="molecule type" value="Genomic_DNA"/>
</dbReference>
<protein>
    <recommendedName>
        <fullName evidence="1">NB-ARC domain-containing protein</fullName>
    </recommendedName>
</protein>
<organism evidence="2 3">
    <name type="scientific">Apiospora hydei</name>
    <dbReference type="NCBI Taxonomy" id="1337664"/>
    <lineage>
        <taxon>Eukaryota</taxon>
        <taxon>Fungi</taxon>
        <taxon>Dikarya</taxon>
        <taxon>Ascomycota</taxon>
        <taxon>Pezizomycotina</taxon>
        <taxon>Sordariomycetes</taxon>
        <taxon>Xylariomycetidae</taxon>
        <taxon>Amphisphaeriales</taxon>
        <taxon>Apiosporaceae</taxon>
        <taxon>Apiospora</taxon>
    </lineage>
</organism>
<dbReference type="Pfam" id="PF00931">
    <property type="entry name" value="NB-ARC"/>
    <property type="match status" value="1"/>
</dbReference>
<dbReference type="Gene3D" id="3.40.50.300">
    <property type="entry name" value="P-loop containing nucleotide triphosphate hydrolases"/>
    <property type="match status" value="1"/>
</dbReference>
<sequence>MVDTFARNHEFFGRSDVLRRLDECLLPSKDLLVASQPDRTRVGVLSGMPGLGKTETAIEYVYSRQHEFDCVFWIRAEDTGKLETDIAQIAARLGINDASEPQSKAINRSLALGWLTNPFKIEHRGTSTRRAPASWLMVFDNADDPNIISPYKDIANCGAVLITSRDPLAKSSFSSSAVDVELNLFDNRDAGKFLQRITRVRDHDEEAQQIGDRLGGLPIGIAQMGV</sequence>
<dbReference type="Proteomes" id="UP001433268">
    <property type="component" value="Unassembled WGS sequence"/>
</dbReference>
<dbReference type="SUPFAM" id="SSF52540">
    <property type="entry name" value="P-loop containing nucleoside triphosphate hydrolases"/>
    <property type="match status" value="1"/>
</dbReference>
<accession>A0ABR1WQW8</accession>
<dbReference type="InterPro" id="IPR002182">
    <property type="entry name" value="NB-ARC"/>
</dbReference>
<evidence type="ECO:0000259" key="1">
    <source>
        <dbReference type="Pfam" id="PF00931"/>
    </source>
</evidence>
<dbReference type="GeneID" id="92043130"/>
<feature type="domain" description="NB-ARC" evidence="1">
    <location>
        <begin position="42"/>
        <end position="197"/>
    </location>
</feature>
<comment type="caution">
    <text evidence="2">The sequence shown here is derived from an EMBL/GenBank/DDBJ whole genome shotgun (WGS) entry which is preliminary data.</text>
</comment>
<keyword evidence="3" id="KW-1185">Reference proteome</keyword>
<proteinExistence type="predicted"/>
<dbReference type="RefSeq" id="XP_066668993.1">
    <property type="nucleotide sequence ID" value="XM_066810070.1"/>
</dbReference>
<reference evidence="2 3" key="1">
    <citation type="submission" date="2023-01" db="EMBL/GenBank/DDBJ databases">
        <title>Analysis of 21 Apiospora genomes using comparative genomics revels a genus with tremendous synthesis potential of carbohydrate active enzymes and secondary metabolites.</title>
        <authorList>
            <person name="Sorensen T."/>
        </authorList>
    </citation>
    <scope>NUCLEOTIDE SEQUENCE [LARGE SCALE GENOMIC DNA]</scope>
    <source>
        <strain evidence="2 3">CBS 114990</strain>
    </source>
</reference>
<evidence type="ECO:0000313" key="2">
    <source>
        <dbReference type="EMBL" id="KAK8084484.1"/>
    </source>
</evidence>
<dbReference type="InterPro" id="IPR027417">
    <property type="entry name" value="P-loop_NTPase"/>
</dbReference>
<gene>
    <name evidence="2" type="ORF">PG997_005755</name>
</gene>
<evidence type="ECO:0000313" key="3">
    <source>
        <dbReference type="Proteomes" id="UP001433268"/>
    </source>
</evidence>